<reference evidence="13" key="2">
    <citation type="submission" date="2016-03" db="EMBL/GenBank/DDBJ databases">
        <authorList>
            <person name="Ploux O."/>
        </authorList>
    </citation>
    <scope>NUCLEOTIDE SEQUENCE [LARGE SCALE GENOMIC DNA]</scope>
    <source>
        <strain evidence="13">PP9</strain>
    </source>
</reference>
<evidence type="ECO:0000259" key="11">
    <source>
        <dbReference type="Pfam" id="PF00999"/>
    </source>
</evidence>
<evidence type="ECO:0000256" key="2">
    <source>
        <dbReference type="ARBA" id="ARBA00022448"/>
    </source>
</evidence>
<evidence type="ECO:0000313" key="12">
    <source>
        <dbReference type="EMBL" id="AMX00109.1"/>
    </source>
</evidence>
<feature type="transmembrane region" description="Helical" evidence="10">
    <location>
        <begin position="84"/>
        <end position="107"/>
    </location>
</feature>
<organism evidence="12 13">
    <name type="scientific">Rummeliibacillus stabekisii</name>
    <dbReference type="NCBI Taxonomy" id="241244"/>
    <lineage>
        <taxon>Bacteria</taxon>
        <taxon>Bacillati</taxon>
        <taxon>Bacillota</taxon>
        <taxon>Bacilli</taxon>
        <taxon>Bacillales</taxon>
        <taxon>Caryophanaceae</taxon>
        <taxon>Rummeliibacillus</taxon>
    </lineage>
</organism>
<gene>
    <name evidence="12" type="ORF">ATY39_12190</name>
</gene>
<dbReference type="OrthoDB" id="9809206at2"/>
<comment type="caution">
    <text evidence="10">Lacks conserved residue(s) required for the propagation of feature annotation.</text>
</comment>
<feature type="transmembrane region" description="Helical" evidence="10">
    <location>
        <begin position="31"/>
        <end position="49"/>
    </location>
</feature>
<dbReference type="GO" id="GO:0005886">
    <property type="term" value="C:plasma membrane"/>
    <property type="evidence" value="ECO:0007669"/>
    <property type="project" value="UniProtKB-SubCell"/>
</dbReference>
<dbReference type="NCBIfam" id="TIGR00831">
    <property type="entry name" value="a_cpa1"/>
    <property type="match status" value="1"/>
</dbReference>
<sequence>MDLLMIIFVLMGCLLISNIISHYIPSIPTALIQVALGVIVALLFSNVTLELKTEWFLLLFVAPLLYNDGRNFPRDQLWNMRMPILGNAIVLVLITTLAGGYFIHWLIPAIPLAAAFALAAILSPTDPVAVNGIAKRIQIPEKILNVVRGESLINDASGLVAFNYAVAAVVTGYFSIKEALIDFSYTFLVGALIGLVVGIILTQIRFSLRRAGIRDVVFHTLLQLLTPFLVYLAAEDLFHASGVIAVVVAGITQALVKDKTETVLAEEQLLTENTWSIVLFILNGIVFLLLGLNIPSTVEASIENESINNWKLIGYAVAIGTAILVIRFIWSHIGAIYEYKKGRDEEKPTLKTSLLSSLTGVRGAVTMAGILSLPFFTKNGELFPERSLLLFLASAVILFTLLVATVFLPLLIDTEETKEEKADSLSFNEAKQKILMASIKQIHREINDKNRTAAYQLIGEYQQLFRQAQLDGNAAKTGNPGYQSEIMKIRLKALSIEEQYIQELHKGNHLDEDMYIGFQTAFIERKRAIHQNMRKGVLYILYRVVHEWRITRKKYRLDKEQFISYIKMRQDVRRNTYQQALIYLKEQAAISHKPDLYYIVSFEYERALNQLKKPVTMDTNKQEEIKDELRSVITETERAEVHHMYEMGEINREQERELRRFINYIESVNLYEQVE</sequence>
<dbReference type="Pfam" id="PF00999">
    <property type="entry name" value="Na_H_Exchanger"/>
    <property type="match status" value="1"/>
</dbReference>
<name>A0A143HED1_9BACL</name>
<evidence type="ECO:0000256" key="8">
    <source>
        <dbReference type="ARBA" id="ARBA00023136"/>
    </source>
</evidence>
<comment type="similarity">
    <text evidence="10">Belongs to the monovalent cation:proton antiporter 1 (CPA1) transporter (TC 2.A.36) family.</text>
</comment>
<evidence type="ECO:0000313" key="13">
    <source>
        <dbReference type="Proteomes" id="UP000076021"/>
    </source>
</evidence>
<feature type="transmembrane region" description="Helical" evidence="10">
    <location>
        <begin position="269"/>
        <end position="292"/>
    </location>
</feature>
<keyword evidence="6 10" id="KW-0915">Sodium</keyword>
<dbReference type="GO" id="GO:0015385">
    <property type="term" value="F:sodium:proton antiporter activity"/>
    <property type="evidence" value="ECO:0007669"/>
    <property type="project" value="InterPro"/>
</dbReference>
<feature type="transmembrane region" description="Helical" evidence="10">
    <location>
        <begin position="113"/>
        <end position="134"/>
    </location>
</feature>
<keyword evidence="5 10" id="KW-1133">Transmembrane helix</keyword>
<keyword evidence="8 10" id="KW-0472">Membrane</keyword>
<evidence type="ECO:0000256" key="6">
    <source>
        <dbReference type="ARBA" id="ARBA00023053"/>
    </source>
</evidence>
<evidence type="ECO:0000256" key="1">
    <source>
        <dbReference type="ARBA" id="ARBA00004651"/>
    </source>
</evidence>
<feature type="transmembrane region" description="Helical" evidence="10">
    <location>
        <begin position="312"/>
        <end position="333"/>
    </location>
</feature>
<feature type="transmembrane region" description="Helical" evidence="10">
    <location>
        <begin position="6"/>
        <end position="24"/>
    </location>
</feature>
<proteinExistence type="inferred from homology"/>
<reference evidence="12 13" key="1">
    <citation type="journal article" date="2016" name="Genome Announc.">
        <title>Whole-Genome Sequence of Rummeliibacillus stabekisii Strain PP9 Isolated from Antarctic Soil.</title>
        <authorList>
            <person name="da Mota F.F."/>
            <person name="Vollu R.E."/>
            <person name="Jurelevicius D."/>
            <person name="Seldin L."/>
        </authorList>
    </citation>
    <scope>NUCLEOTIDE SEQUENCE [LARGE SCALE GENOMIC DNA]</scope>
    <source>
        <strain evidence="12 13">PP9</strain>
    </source>
</reference>
<evidence type="ECO:0000256" key="10">
    <source>
        <dbReference type="RuleBase" id="RU366002"/>
    </source>
</evidence>
<evidence type="ECO:0000256" key="3">
    <source>
        <dbReference type="ARBA" id="ARBA00022475"/>
    </source>
</evidence>
<dbReference type="KEGG" id="rst:ATY39_12190"/>
<keyword evidence="3 10" id="KW-1003">Cell membrane</keyword>
<feature type="transmembrane region" description="Helical" evidence="10">
    <location>
        <begin position="354"/>
        <end position="376"/>
    </location>
</feature>
<feature type="domain" description="Cation/H+ exchanger transmembrane" evidence="11">
    <location>
        <begin position="15"/>
        <end position="410"/>
    </location>
</feature>
<keyword evidence="7 10" id="KW-0406">Ion transport</keyword>
<dbReference type="Gene3D" id="6.10.140.1330">
    <property type="match status" value="1"/>
</dbReference>
<dbReference type="EMBL" id="CP014806">
    <property type="protein sequence ID" value="AMX00109.1"/>
    <property type="molecule type" value="Genomic_DNA"/>
</dbReference>
<dbReference type="STRING" id="241244.ATY39_12190"/>
<evidence type="ECO:0000256" key="4">
    <source>
        <dbReference type="ARBA" id="ARBA00022692"/>
    </source>
</evidence>
<evidence type="ECO:0000256" key="5">
    <source>
        <dbReference type="ARBA" id="ARBA00022989"/>
    </source>
</evidence>
<dbReference type="PANTHER" id="PTHR10110:SF86">
    <property type="entry name" value="SODIUM_HYDROGEN EXCHANGER 7"/>
    <property type="match status" value="1"/>
</dbReference>
<dbReference type="InterPro" id="IPR018422">
    <property type="entry name" value="Cation/H_exchanger_CPA1"/>
</dbReference>
<dbReference type="GO" id="GO:0098719">
    <property type="term" value="P:sodium ion import across plasma membrane"/>
    <property type="evidence" value="ECO:0007669"/>
    <property type="project" value="TreeGrafter"/>
</dbReference>
<keyword evidence="2 10" id="KW-0813">Transport</keyword>
<feature type="transmembrane region" description="Helical" evidence="10">
    <location>
        <begin position="155"/>
        <end position="176"/>
    </location>
</feature>
<evidence type="ECO:0000256" key="9">
    <source>
        <dbReference type="ARBA" id="ARBA00023201"/>
    </source>
</evidence>
<dbReference type="Proteomes" id="UP000076021">
    <property type="component" value="Chromosome"/>
</dbReference>
<protein>
    <submittedName>
        <fullName evidence="12">Sodium:proton antiporter</fullName>
    </submittedName>
</protein>
<dbReference type="PANTHER" id="PTHR10110">
    <property type="entry name" value="SODIUM/HYDROGEN EXCHANGER"/>
    <property type="match status" value="1"/>
</dbReference>
<dbReference type="AlphaFoldDB" id="A0A143HED1"/>
<feature type="transmembrane region" description="Helical" evidence="10">
    <location>
        <begin position="182"/>
        <end position="204"/>
    </location>
</feature>
<accession>A0A143HED1</accession>
<comment type="function">
    <text evidence="10">Na(+)/H(+) antiporter that extrudes sodium in exchange for external protons.</text>
</comment>
<keyword evidence="10" id="KW-0050">Antiport</keyword>
<keyword evidence="4 10" id="KW-0812">Transmembrane</keyword>
<feature type="transmembrane region" description="Helical" evidence="10">
    <location>
        <begin position="388"/>
        <end position="412"/>
    </location>
</feature>
<comment type="subcellular location">
    <subcellularLocation>
        <location evidence="1 10">Cell membrane</location>
        <topology evidence="1 10">Multi-pass membrane protein</topology>
    </subcellularLocation>
</comment>
<dbReference type="InterPro" id="IPR006153">
    <property type="entry name" value="Cation/H_exchanger_TM"/>
</dbReference>
<dbReference type="GO" id="GO:0051453">
    <property type="term" value="P:regulation of intracellular pH"/>
    <property type="evidence" value="ECO:0007669"/>
    <property type="project" value="TreeGrafter"/>
</dbReference>
<evidence type="ECO:0000256" key="7">
    <source>
        <dbReference type="ARBA" id="ARBA00023065"/>
    </source>
</evidence>
<dbReference type="InterPro" id="IPR004705">
    <property type="entry name" value="Cation/H_exchanger_CPA1_bac"/>
</dbReference>
<keyword evidence="13" id="KW-1185">Reference proteome</keyword>
<keyword evidence="9 10" id="KW-0739">Sodium transport</keyword>
<dbReference type="GO" id="GO:0015386">
    <property type="term" value="F:potassium:proton antiporter activity"/>
    <property type="evidence" value="ECO:0007669"/>
    <property type="project" value="TreeGrafter"/>
</dbReference>